<feature type="region of interest" description="Disordered" evidence="1">
    <location>
        <begin position="85"/>
        <end position="117"/>
    </location>
</feature>
<organism evidence="2 3">
    <name type="scientific">Portunus trituberculatus</name>
    <name type="common">Swimming crab</name>
    <name type="synonym">Neptunus trituberculatus</name>
    <dbReference type="NCBI Taxonomy" id="210409"/>
    <lineage>
        <taxon>Eukaryota</taxon>
        <taxon>Metazoa</taxon>
        <taxon>Ecdysozoa</taxon>
        <taxon>Arthropoda</taxon>
        <taxon>Crustacea</taxon>
        <taxon>Multicrustacea</taxon>
        <taxon>Malacostraca</taxon>
        <taxon>Eumalacostraca</taxon>
        <taxon>Eucarida</taxon>
        <taxon>Decapoda</taxon>
        <taxon>Pleocyemata</taxon>
        <taxon>Brachyura</taxon>
        <taxon>Eubrachyura</taxon>
        <taxon>Portunoidea</taxon>
        <taxon>Portunidae</taxon>
        <taxon>Portuninae</taxon>
        <taxon>Portunus</taxon>
    </lineage>
</organism>
<comment type="caution">
    <text evidence="2">The sequence shown here is derived from an EMBL/GenBank/DDBJ whole genome shotgun (WGS) entry which is preliminary data.</text>
</comment>
<keyword evidence="3" id="KW-1185">Reference proteome</keyword>
<protein>
    <submittedName>
        <fullName evidence="2">Uncharacterized protein</fullName>
    </submittedName>
</protein>
<evidence type="ECO:0000313" key="3">
    <source>
        <dbReference type="Proteomes" id="UP000324222"/>
    </source>
</evidence>
<reference evidence="2 3" key="1">
    <citation type="submission" date="2019-05" db="EMBL/GenBank/DDBJ databases">
        <title>Another draft genome of Portunus trituberculatus and its Hox gene families provides insights of decapod evolution.</title>
        <authorList>
            <person name="Jeong J.-H."/>
            <person name="Song I."/>
            <person name="Kim S."/>
            <person name="Choi T."/>
            <person name="Kim D."/>
            <person name="Ryu S."/>
            <person name="Kim W."/>
        </authorList>
    </citation>
    <scope>NUCLEOTIDE SEQUENCE [LARGE SCALE GENOMIC DNA]</scope>
    <source>
        <tissue evidence="2">Muscle</tissue>
    </source>
</reference>
<name>A0A5B7EZX0_PORTR</name>
<evidence type="ECO:0000313" key="2">
    <source>
        <dbReference type="EMBL" id="MPC38666.1"/>
    </source>
</evidence>
<dbReference type="AlphaFoldDB" id="A0A5B7EZX0"/>
<proteinExistence type="predicted"/>
<sequence>MTQHPPPPLPSPQALEVCGWGGGMEGVVRVPGIARHKRGRCVSAEVTEVVKMTDGSYRSITDAMAGWTSSPPTITVTTIITTTRKRQPRWSLECSGTSDGEALPHTPDEKKKKFSNSKTCSDMAGLSAHVFLVHGGTYLREDQSRATKVRTQHLTDQQGS</sequence>
<gene>
    <name evidence="2" type="ORF">E2C01_032177</name>
</gene>
<dbReference type="EMBL" id="VSRR010004134">
    <property type="protein sequence ID" value="MPC38666.1"/>
    <property type="molecule type" value="Genomic_DNA"/>
</dbReference>
<evidence type="ECO:0000256" key="1">
    <source>
        <dbReference type="SAM" id="MobiDB-lite"/>
    </source>
</evidence>
<dbReference type="Proteomes" id="UP000324222">
    <property type="component" value="Unassembled WGS sequence"/>
</dbReference>
<accession>A0A5B7EZX0</accession>